<dbReference type="Proteomes" id="UP000287033">
    <property type="component" value="Unassembled WGS sequence"/>
</dbReference>
<feature type="region of interest" description="Disordered" evidence="1">
    <location>
        <begin position="83"/>
        <end position="125"/>
    </location>
</feature>
<proteinExistence type="predicted"/>
<evidence type="ECO:0000256" key="1">
    <source>
        <dbReference type="SAM" id="MobiDB-lite"/>
    </source>
</evidence>
<keyword evidence="3" id="KW-1185">Reference proteome</keyword>
<dbReference type="AlphaFoldDB" id="A0A401RLW5"/>
<sequence>MSPTKSIYYPLLAVIGVPGFPNPHERHFAGIKPSVLRLQSDDANRGIFPDSEILFTRHEHSASELWCVVGDFIPVRTQFHEQAALSGAQGHPPSDTSKENIPKNTEMPPIRMTQSPGKEGMSCRHTGDAGGECEISVSFWSCPSRIGTQM</sequence>
<protein>
    <submittedName>
        <fullName evidence="2">Uncharacterized protein</fullName>
    </submittedName>
</protein>
<dbReference type="EMBL" id="BEZZ01001509">
    <property type="protein sequence ID" value="GCC19145.1"/>
    <property type="molecule type" value="Genomic_DNA"/>
</dbReference>
<reference evidence="2 3" key="1">
    <citation type="journal article" date="2018" name="Nat. Ecol. Evol.">
        <title>Shark genomes provide insights into elasmobranch evolution and the origin of vertebrates.</title>
        <authorList>
            <person name="Hara Y"/>
            <person name="Yamaguchi K"/>
            <person name="Onimaru K"/>
            <person name="Kadota M"/>
            <person name="Koyanagi M"/>
            <person name="Keeley SD"/>
            <person name="Tatsumi K"/>
            <person name="Tanaka K"/>
            <person name="Motone F"/>
            <person name="Kageyama Y"/>
            <person name="Nozu R"/>
            <person name="Adachi N"/>
            <person name="Nishimura O"/>
            <person name="Nakagawa R"/>
            <person name="Tanegashima C"/>
            <person name="Kiyatake I"/>
            <person name="Matsumoto R"/>
            <person name="Murakumo K"/>
            <person name="Nishida K"/>
            <person name="Terakita A"/>
            <person name="Kuratani S"/>
            <person name="Sato K"/>
            <person name="Hyodo S Kuraku.S."/>
        </authorList>
    </citation>
    <scope>NUCLEOTIDE SEQUENCE [LARGE SCALE GENOMIC DNA]</scope>
</reference>
<comment type="caution">
    <text evidence="2">The sequence shown here is derived from an EMBL/GenBank/DDBJ whole genome shotgun (WGS) entry which is preliminary data.</text>
</comment>
<gene>
    <name evidence="2" type="ORF">chiPu_0018233</name>
</gene>
<name>A0A401RLW5_CHIPU</name>
<accession>A0A401RLW5</accession>
<evidence type="ECO:0000313" key="3">
    <source>
        <dbReference type="Proteomes" id="UP000287033"/>
    </source>
</evidence>
<organism evidence="2 3">
    <name type="scientific">Chiloscyllium punctatum</name>
    <name type="common">Brownbanded bambooshark</name>
    <name type="synonym">Hemiscyllium punctatum</name>
    <dbReference type="NCBI Taxonomy" id="137246"/>
    <lineage>
        <taxon>Eukaryota</taxon>
        <taxon>Metazoa</taxon>
        <taxon>Chordata</taxon>
        <taxon>Craniata</taxon>
        <taxon>Vertebrata</taxon>
        <taxon>Chondrichthyes</taxon>
        <taxon>Elasmobranchii</taxon>
        <taxon>Galeomorphii</taxon>
        <taxon>Galeoidea</taxon>
        <taxon>Orectolobiformes</taxon>
        <taxon>Hemiscylliidae</taxon>
        <taxon>Chiloscyllium</taxon>
    </lineage>
</organism>
<evidence type="ECO:0000313" key="2">
    <source>
        <dbReference type="EMBL" id="GCC19145.1"/>
    </source>
</evidence>